<evidence type="ECO:0000313" key="2">
    <source>
        <dbReference type="EMBL" id="KGE84879.1"/>
    </source>
</evidence>
<proteinExistence type="predicted"/>
<evidence type="ECO:0000259" key="1">
    <source>
        <dbReference type="Pfam" id="PF12804"/>
    </source>
</evidence>
<dbReference type="Gene3D" id="3.90.550.10">
    <property type="entry name" value="Spore Coat Polysaccharide Biosynthesis Protein SpsA, Chain A"/>
    <property type="match status" value="1"/>
</dbReference>
<dbReference type="PANTHER" id="PTHR43777">
    <property type="entry name" value="MOLYBDENUM COFACTOR CYTIDYLYLTRANSFERASE"/>
    <property type="match status" value="1"/>
</dbReference>
<dbReference type="GO" id="GO:0016779">
    <property type="term" value="F:nucleotidyltransferase activity"/>
    <property type="evidence" value="ECO:0007669"/>
    <property type="project" value="UniProtKB-ARBA"/>
</dbReference>
<dbReference type="InterPro" id="IPR025877">
    <property type="entry name" value="MobA-like_NTP_Trfase"/>
</dbReference>
<reference evidence="2 3" key="1">
    <citation type="journal article" date="2014" name="Int. J. Syst. Evol. Microbiol.">
        <title>Phaeodactylibacter xiamenensis gen. nov., sp. nov., a member of the family Saprospiraceae isolated from the marine alga Phaeodactylum tricornutum.</title>
        <authorList>
            <person name="Chen Z.Jr."/>
            <person name="Lei X."/>
            <person name="Lai Q."/>
            <person name="Li Y."/>
            <person name="Zhang B."/>
            <person name="Zhang J."/>
            <person name="Zhang H."/>
            <person name="Yang L."/>
            <person name="Zheng W."/>
            <person name="Tian Y."/>
            <person name="Yu Z."/>
            <person name="Xu H.Jr."/>
            <person name="Zheng T."/>
        </authorList>
    </citation>
    <scope>NUCLEOTIDE SEQUENCE [LARGE SCALE GENOMIC DNA]</scope>
    <source>
        <strain evidence="2 3">KD52</strain>
    </source>
</reference>
<keyword evidence="3" id="KW-1185">Reference proteome</keyword>
<dbReference type="EMBL" id="JPOS01000101">
    <property type="protein sequence ID" value="KGE84879.1"/>
    <property type="molecule type" value="Genomic_DNA"/>
</dbReference>
<dbReference type="Proteomes" id="UP000029736">
    <property type="component" value="Unassembled WGS sequence"/>
</dbReference>
<accession>A0A098RXI0</accession>
<name>A0A098RXI0_9BACT</name>
<dbReference type="CDD" id="cd04182">
    <property type="entry name" value="GT_2_like_f"/>
    <property type="match status" value="1"/>
</dbReference>
<organism evidence="2 3">
    <name type="scientific">Phaeodactylibacter xiamenensis</name>
    <dbReference type="NCBI Taxonomy" id="1524460"/>
    <lineage>
        <taxon>Bacteria</taxon>
        <taxon>Pseudomonadati</taxon>
        <taxon>Bacteroidota</taxon>
        <taxon>Saprospiria</taxon>
        <taxon>Saprospirales</taxon>
        <taxon>Haliscomenobacteraceae</taxon>
        <taxon>Phaeodactylibacter</taxon>
    </lineage>
</organism>
<sequence>MKPSASTTVCVVLAAGASSRMGEAKQLLELNGQPLVARMSCLALEAGFEAVVVVTGARRAAVEAVLPGFVHTVYNPNWATGMGSSVHAGLSAAIELLPELQYAGFVLTDQPYLTSELLQKMLGQLQQSRAPGIAAYYTEGLGVPAIFASHLFPELLALNGQKGAKPILHKYRESLQSVPFPAGALDLDFPEDWERFLRQEEL</sequence>
<dbReference type="STRING" id="1524460.IX84_30935"/>
<dbReference type="OrthoDB" id="9779263at2"/>
<feature type="domain" description="MobA-like NTP transferase" evidence="1">
    <location>
        <begin position="10"/>
        <end position="171"/>
    </location>
</feature>
<gene>
    <name evidence="2" type="ORF">IX84_30935</name>
</gene>
<comment type="caution">
    <text evidence="2">The sequence shown here is derived from an EMBL/GenBank/DDBJ whole genome shotgun (WGS) entry which is preliminary data.</text>
</comment>
<dbReference type="PANTHER" id="PTHR43777:SF1">
    <property type="entry name" value="MOLYBDENUM COFACTOR CYTIDYLYLTRANSFERASE"/>
    <property type="match status" value="1"/>
</dbReference>
<protein>
    <recommendedName>
        <fullName evidence="1">MobA-like NTP transferase domain-containing protein</fullName>
    </recommendedName>
</protein>
<dbReference type="SUPFAM" id="SSF53448">
    <property type="entry name" value="Nucleotide-diphospho-sugar transferases"/>
    <property type="match status" value="1"/>
</dbReference>
<dbReference type="RefSeq" id="WP_152605297.1">
    <property type="nucleotide sequence ID" value="NZ_JBKAGJ010000033.1"/>
</dbReference>
<evidence type="ECO:0000313" key="3">
    <source>
        <dbReference type="Proteomes" id="UP000029736"/>
    </source>
</evidence>
<dbReference type="InterPro" id="IPR029044">
    <property type="entry name" value="Nucleotide-diphossugar_trans"/>
</dbReference>
<dbReference type="AlphaFoldDB" id="A0A098RXI0"/>
<dbReference type="Pfam" id="PF12804">
    <property type="entry name" value="NTP_transf_3"/>
    <property type="match status" value="1"/>
</dbReference>